<dbReference type="EC" id="2.3.1.286" evidence="3"/>
<dbReference type="RefSeq" id="WP_188860401.1">
    <property type="nucleotide sequence ID" value="NZ_BMLT01000004.1"/>
</dbReference>
<dbReference type="Pfam" id="PF02146">
    <property type="entry name" value="SIR2"/>
    <property type="match status" value="1"/>
</dbReference>
<dbReference type="InterPro" id="IPR029035">
    <property type="entry name" value="DHS-like_NAD/FAD-binding_dom"/>
</dbReference>
<evidence type="ECO:0000256" key="4">
    <source>
        <dbReference type="PROSITE-ProRule" id="PRU00236"/>
    </source>
</evidence>
<keyword evidence="2 3" id="KW-0520">NAD</keyword>
<dbReference type="EMBL" id="BMLT01000004">
    <property type="protein sequence ID" value="GGO81162.1"/>
    <property type="molecule type" value="Genomic_DNA"/>
</dbReference>
<dbReference type="PROSITE" id="PS50305">
    <property type="entry name" value="SIRTUIN"/>
    <property type="match status" value="1"/>
</dbReference>
<evidence type="ECO:0000313" key="7">
    <source>
        <dbReference type="Proteomes" id="UP000599578"/>
    </source>
</evidence>
<evidence type="ECO:0000256" key="1">
    <source>
        <dbReference type="ARBA" id="ARBA00022679"/>
    </source>
</evidence>
<gene>
    <name evidence="3 6" type="primary">cobB</name>
    <name evidence="6" type="ORF">GCM10011348_19580</name>
</gene>
<comment type="catalytic activity">
    <reaction evidence="3">
        <text>N(6)-acetyl-L-lysyl-[protein] + NAD(+) + H2O = 2''-O-acetyl-ADP-D-ribose + nicotinamide + L-lysyl-[protein]</text>
        <dbReference type="Rhea" id="RHEA:43636"/>
        <dbReference type="Rhea" id="RHEA-COMP:9752"/>
        <dbReference type="Rhea" id="RHEA-COMP:10731"/>
        <dbReference type="ChEBI" id="CHEBI:15377"/>
        <dbReference type="ChEBI" id="CHEBI:17154"/>
        <dbReference type="ChEBI" id="CHEBI:29969"/>
        <dbReference type="ChEBI" id="CHEBI:57540"/>
        <dbReference type="ChEBI" id="CHEBI:61930"/>
        <dbReference type="ChEBI" id="CHEBI:83767"/>
        <dbReference type="EC" id="2.3.1.286"/>
    </reaction>
</comment>
<dbReference type="GO" id="GO:0017136">
    <property type="term" value="F:histone deacetylase activity, NAD-dependent"/>
    <property type="evidence" value="ECO:0007669"/>
    <property type="project" value="TreeGrafter"/>
</dbReference>
<comment type="function">
    <text evidence="3">NAD-dependent lysine deacetylase and desuccinylase that specifically removes acetyl and succinyl groups on target proteins. Modulates the activities of several proteins which are inactive in their acylated form.</text>
</comment>
<dbReference type="Gene3D" id="3.40.50.1220">
    <property type="entry name" value="TPP-binding domain"/>
    <property type="match status" value="1"/>
</dbReference>
<dbReference type="PANTHER" id="PTHR11085">
    <property type="entry name" value="NAD-DEPENDENT PROTEIN DEACYLASE SIRTUIN-5, MITOCHONDRIAL-RELATED"/>
    <property type="match status" value="1"/>
</dbReference>
<feature type="binding site" evidence="3">
    <location>
        <position position="58"/>
    </location>
    <ligand>
        <name>substrate</name>
    </ligand>
</feature>
<feature type="binding site" evidence="3">
    <location>
        <begin position="11"/>
        <end position="30"/>
    </location>
    <ligand>
        <name>NAD(+)</name>
        <dbReference type="ChEBI" id="CHEBI:57540"/>
    </ligand>
</feature>
<feature type="binding site" evidence="3">
    <location>
        <position position="220"/>
    </location>
    <ligand>
        <name>NAD(+)</name>
        <dbReference type="ChEBI" id="CHEBI:57540"/>
    </ligand>
</feature>
<dbReference type="GO" id="GO:0008270">
    <property type="term" value="F:zinc ion binding"/>
    <property type="evidence" value="ECO:0007669"/>
    <property type="project" value="UniProtKB-UniRule"/>
</dbReference>
<dbReference type="Proteomes" id="UP000599578">
    <property type="component" value="Unassembled WGS sequence"/>
</dbReference>
<dbReference type="AlphaFoldDB" id="A0A918DRI4"/>
<protein>
    <recommendedName>
        <fullName evidence="3">NAD-dependent protein deacylase</fullName>
        <ecNumber evidence="3">2.3.1.286</ecNumber>
    </recommendedName>
    <alternativeName>
        <fullName evidence="3">Regulatory protein SIR2 homolog</fullName>
    </alternativeName>
</protein>
<dbReference type="InterPro" id="IPR027546">
    <property type="entry name" value="Sirtuin_class_III"/>
</dbReference>
<evidence type="ECO:0000313" key="6">
    <source>
        <dbReference type="EMBL" id="GGO81162.1"/>
    </source>
</evidence>
<feature type="binding site" evidence="3">
    <location>
        <begin position="176"/>
        <end position="178"/>
    </location>
    <ligand>
        <name>NAD(+)</name>
        <dbReference type="ChEBI" id="CHEBI:57540"/>
    </ligand>
</feature>
<dbReference type="NCBIfam" id="NF001755">
    <property type="entry name" value="PRK00481.1-5"/>
    <property type="match status" value="1"/>
</dbReference>
<dbReference type="InterPro" id="IPR050134">
    <property type="entry name" value="NAD-dep_sirtuin_deacylases"/>
</dbReference>
<dbReference type="Gene3D" id="3.30.1600.10">
    <property type="entry name" value="SIR2/SIRT2 'Small Domain"/>
    <property type="match status" value="1"/>
</dbReference>
<keyword evidence="3" id="KW-0862">Zinc</keyword>
<dbReference type="InterPro" id="IPR003000">
    <property type="entry name" value="Sirtuin"/>
</dbReference>
<dbReference type="GO" id="GO:0070403">
    <property type="term" value="F:NAD+ binding"/>
    <property type="evidence" value="ECO:0007669"/>
    <property type="project" value="UniProtKB-UniRule"/>
</dbReference>
<keyword evidence="7" id="KW-1185">Reference proteome</keyword>
<organism evidence="6 7">
    <name type="scientific">Marinobacterium nitratireducens</name>
    <dbReference type="NCBI Taxonomy" id="518897"/>
    <lineage>
        <taxon>Bacteria</taxon>
        <taxon>Pseudomonadati</taxon>
        <taxon>Pseudomonadota</taxon>
        <taxon>Gammaproteobacteria</taxon>
        <taxon>Oceanospirillales</taxon>
        <taxon>Oceanospirillaceae</taxon>
        <taxon>Marinobacterium</taxon>
    </lineage>
</organism>
<dbReference type="PANTHER" id="PTHR11085:SF4">
    <property type="entry name" value="NAD-DEPENDENT PROTEIN DEACYLASE"/>
    <property type="match status" value="1"/>
</dbReference>
<comment type="catalytic activity">
    <reaction evidence="3">
        <text>N(6)-succinyl-L-lysyl-[protein] + NAD(+) + H2O = 2''-O-succinyl-ADP-D-ribose + nicotinamide + L-lysyl-[protein]</text>
        <dbReference type="Rhea" id="RHEA:47668"/>
        <dbReference type="Rhea" id="RHEA-COMP:9752"/>
        <dbReference type="Rhea" id="RHEA-COMP:11877"/>
        <dbReference type="ChEBI" id="CHEBI:15377"/>
        <dbReference type="ChEBI" id="CHEBI:17154"/>
        <dbReference type="ChEBI" id="CHEBI:29969"/>
        <dbReference type="ChEBI" id="CHEBI:57540"/>
        <dbReference type="ChEBI" id="CHEBI:87830"/>
        <dbReference type="ChEBI" id="CHEBI:87832"/>
    </reaction>
</comment>
<accession>A0A918DRI4</accession>
<evidence type="ECO:0000256" key="2">
    <source>
        <dbReference type="ARBA" id="ARBA00023027"/>
    </source>
</evidence>
<comment type="cofactor">
    <cofactor evidence="3">
        <name>Zn(2+)</name>
        <dbReference type="ChEBI" id="CHEBI:29105"/>
    </cofactor>
    <text evidence="3">Binds 1 zinc ion per subunit.</text>
</comment>
<reference evidence="6 7" key="1">
    <citation type="journal article" date="2014" name="Int. J. Syst. Evol. Microbiol.">
        <title>Complete genome sequence of Corynebacterium casei LMG S-19264T (=DSM 44701T), isolated from a smear-ripened cheese.</title>
        <authorList>
            <consortium name="US DOE Joint Genome Institute (JGI-PGF)"/>
            <person name="Walter F."/>
            <person name="Albersmeier A."/>
            <person name="Kalinowski J."/>
            <person name="Ruckert C."/>
        </authorList>
    </citation>
    <scope>NUCLEOTIDE SEQUENCE [LARGE SCALE GENOMIC DNA]</scope>
    <source>
        <strain evidence="6 7">CGMCC 1.7286</strain>
    </source>
</reference>
<dbReference type="InterPro" id="IPR026590">
    <property type="entry name" value="Ssirtuin_cat_dom"/>
</dbReference>
<dbReference type="HAMAP" id="MF_01121">
    <property type="entry name" value="Sirtuin_ClassIII"/>
    <property type="match status" value="1"/>
</dbReference>
<feature type="binding site" evidence="3">
    <location>
        <position position="117"/>
    </location>
    <ligand>
        <name>Zn(2+)</name>
        <dbReference type="ChEBI" id="CHEBI:29105"/>
    </ligand>
</feature>
<dbReference type="SUPFAM" id="SSF52467">
    <property type="entry name" value="DHS-like NAD/FAD-binding domain"/>
    <property type="match status" value="1"/>
</dbReference>
<keyword evidence="3" id="KW-0479">Metal-binding</keyword>
<dbReference type="CDD" id="cd01412">
    <property type="entry name" value="SIRT5_Af1_CobB"/>
    <property type="match status" value="1"/>
</dbReference>
<comment type="caution">
    <text evidence="3 4">Lacks conserved residue(s) required for the propagation of feature annotation.</text>
</comment>
<comment type="caution">
    <text evidence="6">The sequence shown here is derived from an EMBL/GenBank/DDBJ whole genome shotgun (WGS) entry which is preliminary data.</text>
</comment>
<name>A0A918DRI4_9GAMM</name>
<evidence type="ECO:0000259" key="5">
    <source>
        <dbReference type="PROSITE" id="PS50305"/>
    </source>
</evidence>
<comment type="similarity">
    <text evidence="3">Belongs to the sirtuin family. Class III subfamily.</text>
</comment>
<feature type="binding site" evidence="3">
    <location>
        <position position="55"/>
    </location>
    <ligand>
        <name>substrate</name>
    </ligand>
</feature>
<feature type="binding site" evidence="3">
    <location>
        <position position="136"/>
    </location>
    <ligand>
        <name>Zn(2+)</name>
        <dbReference type="ChEBI" id="CHEBI:29105"/>
    </ligand>
</feature>
<proteinExistence type="inferred from homology"/>
<keyword evidence="3" id="KW-0963">Cytoplasm</keyword>
<dbReference type="InterPro" id="IPR026591">
    <property type="entry name" value="Sirtuin_cat_small_dom_sf"/>
</dbReference>
<feature type="domain" description="Deacetylase sirtuin-type" evidence="5">
    <location>
        <begin position="1"/>
        <end position="234"/>
    </location>
</feature>
<dbReference type="GO" id="GO:0036054">
    <property type="term" value="F:protein-malonyllysine demalonylase activity"/>
    <property type="evidence" value="ECO:0007669"/>
    <property type="project" value="InterPro"/>
</dbReference>
<comment type="subcellular location">
    <subcellularLocation>
        <location evidence="3">Cytoplasm</location>
    </subcellularLocation>
</comment>
<feature type="binding site" evidence="3">
    <location>
        <begin position="91"/>
        <end position="94"/>
    </location>
    <ligand>
        <name>NAD(+)</name>
        <dbReference type="ChEBI" id="CHEBI:57540"/>
    </ligand>
</feature>
<comment type="domain">
    <text evidence="3">2 residues (Tyr-55 and Arg-58) present in a large hydrophobic pocket are probably involved in substrate specificity. They are important for desuccinylation activity, but dispensable for deacetylation activity.</text>
</comment>
<dbReference type="GO" id="GO:0005737">
    <property type="term" value="C:cytoplasm"/>
    <property type="evidence" value="ECO:0007669"/>
    <property type="project" value="UniProtKB-SubCell"/>
</dbReference>
<feature type="binding site" evidence="3">
    <location>
        <begin position="202"/>
        <end position="204"/>
    </location>
    <ligand>
        <name>NAD(+)</name>
        <dbReference type="ChEBI" id="CHEBI:57540"/>
    </ligand>
</feature>
<dbReference type="GO" id="GO:0036055">
    <property type="term" value="F:protein-succinyllysine desuccinylase activity"/>
    <property type="evidence" value="ECO:0007669"/>
    <property type="project" value="UniProtKB-UniRule"/>
</dbReference>
<feature type="active site" description="Proton acceptor" evidence="3">
    <location>
        <position position="109"/>
    </location>
</feature>
<evidence type="ECO:0000256" key="3">
    <source>
        <dbReference type="HAMAP-Rule" id="MF_01121"/>
    </source>
</evidence>
<sequence>MKYGSIVVLTGAGISAESGLRTFRAADGLWEDHRVEDVATPEAFERDPVLVHRFYNARRRQLLGGVEPNPAHRALARLERDYPGEVLVVTQNIDDLHERAGSRRLIHMHGELLFVRCTRTGRRYPVEGDCSVSQRCECCEAEGRLRPDIVWFGEMPLQMDTIYEALEACELFVAIGTSGHVYPAAGFVEVAAGAGARTLELNLEASRLGSVFEEGRYGPASEQVPLLVEQLLGG</sequence>
<keyword evidence="1" id="KW-0808">Transferase</keyword>